<evidence type="ECO:0000313" key="2">
    <source>
        <dbReference type="EMBL" id="SHJ73337.1"/>
    </source>
</evidence>
<organism evidence="2 3">
    <name type="scientific">Tessaracoccus bendigoensis DSM 12906</name>
    <dbReference type="NCBI Taxonomy" id="1123357"/>
    <lineage>
        <taxon>Bacteria</taxon>
        <taxon>Bacillati</taxon>
        <taxon>Actinomycetota</taxon>
        <taxon>Actinomycetes</taxon>
        <taxon>Propionibacteriales</taxon>
        <taxon>Propionibacteriaceae</taxon>
        <taxon>Tessaracoccus</taxon>
    </lineage>
</organism>
<proteinExistence type="predicted"/>
<feature type="transmembrane region" description="Helical" evidence="1">
    <location>
        <begin position="23"/>
        <end position="45"/>
    </location>
</feature>
<protein>
    <recommendedName>
        <fullName evidence="4">DUF4307 domain-containing protein</fullName>
    </recommendedName>
</protein>
<keyword evidence="1" id="KW-0472">Membrane</keyword>
<keyword evidence="3" id="KW-1185">Reference proteome</keyword>
<reference evidence="2 3" key="1">
    <citation type="submission" date="2016-11" db="EMBL/GenBank/DDBJ databases">
        <authorList>
            <person name="Jaros S."/>
            <person name="Januszkiewicz K."/>
            <person name="Wedrychowicz H."/>
        </authorList>
    </citation>
    <scope>NUCLEOTIDE SEQUENCE [LARGE SCALE GENOMIC DNA]</scope>
    <source>
        <strain evidence="2 3">DSM 12906</strain>
    </source>
</reference>
<gene>
    <name evidence="2" type="ORF">SAMN02745244_03138</name>
</gene>
<evidence type="ECO:0008006" key="4">
    <source>
        <dbReference type="Google" id="ProtNLM"/>
    </source>
</evidence>
<dbReference type="STRING" id="1123357.SAMN02745244_03138"/>
<keyword evidence="1" id="KW-1133">Transmembrane helix</keyword>
<accession>A0A1M6LQ54</accession>
<dbReference type="Pfam" id="PF14155">
    <property type="entry name" value="DUF4307"/>
    <property type="match status" value="1"/>
</dbReference>
<dbReference type="Proteomes" id="UP000184512">
    <property type="component" value="Unassembled WGS sequence"/>
</dbReference>
<sequence>MGSVTEAEARIAARYPKRSPLDYVLGIGATLALVGAIALVLINGLERANPPVAAMVRGFQVISPTEMIAEVVVQRSDPSVTVECGLYAQAESYEKVAERSFTVGPGTEKLTTVKVEVRTVKEATTVVMEEPACVLKG</sequence>
<dbReference type="EMBL" id="FQZG01000074">
    <property type="protein sequence ID" value="SHJ73337.1"/>
    <property type="molecule type" value="Genomic_DNA"/>
</dbReference>
<evidence type="ECO:0000313" key="3">
    <source>
        <dbReference type="Proteomes" id="UP000184512"/>
    </source>
</evidence>
<evidence type="ECO:0000256" key="1">
    <source>
        <dbReference type="SAM" id="Phobius"/>
    </source>
</evidence>
<dbReference type="InterPro" id="IPR025443">
    <property type="entry name" value="DUF4307"/>
</dbReference>
<keyword evidence="1" id="KW-0812">Transmembrane</keyword>
<dbReference type="AlphaFoldDB" id="A0A1M6LQ54"/>
<name>A0A1M6LQ54_9ACTN</name>